<keyword evidence="2 7" id="KW-0813">Transport</keyword>
<keyword evidence="3" id="KW-1003">Cell membrane</keyword>
<evidence type="ECO:0000313" key="9">
    <source>
        <dbReference type="EMBL" id="GAS85191.1"/>
    </source>
</evidence>
<dbReference type="GO" id="GO:0005886">
    <property type="term" value="C:plasma membrane"/>
    <property type="evidence" value="ECO:0007669"/>
    <property type="project" value="UniProtKB-SubCell"/>
</dbReference>
<dbReference type="PANTHER" id="PTHR30193">
    <property type="entry name" value="ABC TRANSPORTER PERMEASE PROTEIN"/>
    <property type="match status" value="1"/>
</dbReference>
<reference evidence="10" key="2">
    <citation type="submission" date="2016-01" db="EMBL/GenBank/DDBJ databases">
        <title>Draft Genome Sequence of Paenibacillus amylolyticus Heshi-A3 that Was Isolated from Fermented Rice Bran with Aging Salted Mackerel, Which Was Named Heshiko as Traditional Fermented Seafood in Japan.</title>
        <authorList>
            <person name="Akuzawa S."/>
            <person name="Nakagawa J."/>
            <person name="Kanekatsu T."/>
            <person name="Kubota E."/>
            <person name="Ohtake R."/>
            <person name="Suzuki T."/>
            <person name="Kanesaki Y."/>
        </authorList>
    </citation>
    <scope>NUCLEOTIDE SEQUENCE [LARGE SCALE GENOMIC DNA]</scope>
    <source>
        <strain evidence="10">Heshi-A3</strain>
    </source>
</reference>
<dbReference type="PANTHER" id="PTHR30193:SF37">
    <property type="entry name" value="INNER MEMBRANE ABC TRANSPORTER PERMEASE PROTEIN YCJO"/>
    <property type="match status" value="1"/>
</dbReference>
<dbReference type="Pfam" id="PF00528">
    <property type="entry name" value="BPD_transp_1"/>
    <property type="match status" value="1"/>
</dbReference>
<feature type="transmembrane region" description="Helical" evidence="7">
    <location>
        <begin position="89"/>
        <end position="110"/>
    </location>
</feature>
<comment type="subcellular location">
    <subcellularLocation>
        <location evidence="1 7">Cell membrane</location>
        <topology evidence="1 7">Multi-pass membrane protein</topology>
    </subcellularLocation>
</comment>
<sequence length="310" mass="35064">MQLQKETMVSVRATRRRRVRMSARTWAPYWFVLPFILSFLIFFAYPLFRAGVMSFQQVLPGDVQFVGLEHYGKLWNADFRAALWNSTRYTFWTLLLLVPIPLVLAVLLNSSRMMARNVFRSALFIPALTSVVVAGFVFRLIFGELDGALMNSILNLLGIPSQQWLYSSSLAMVALVVLAGWRWIGINMLYFLSALQSIPKDLYEAADMDGAGVLNKFTKITVPMLKPITIYVVTITLYGGYAMFTESYMLWAGKPSPQNIGLTMVGYIYQQGFQYFNLGFGAAIGITLLVITLVISMLQLTVLGMFRKED</sequence>
<keyword evidence="5 7" id="KW-1133">Transmembrane helix</keyword>
<feature type="transmembrane region" description="Helical" evidence="7">
    <location>
        <begin position="164"/>
        <end position="184"/>
    </location>
</feature>
<evidence type="ECO:0000256" key="6">
    <source>
        <dbReference type="ARBA" id="ARBA00023136"/>
    </source>
</evidence>
<gene>
    <name evidence="9" type="ORF">PAHA3_5312</name>
</gene>
<dbReference type="InterPro" id="IPR051393">
    <property type="entry name" value="ABC_transporter_permease"/>
</dbReference>
<dbReference type="InterPro" id="IPR000515">
    <property type="entry name" value="MetI-like"/>
</dbReference>
<feature type="domain" description="ABC transmembrane type-1" evidence="8">
    <location>
        <begin position="83"/>
        <end position="299"/>
    </location>
</feature>
<dbReference type="GO" id="GO:0055085">
    <property type="term" value="P:transmembrane transport"/>
    <property type="evidence" value="ECO:0007669"/>
    <property type="project" value="InterPro"/>
</dbReference>
<feature type="transmembrane region" description="Helical" evidence="7">
    <location>
        <begin position="122"/>
        <end position="142"/>
    </location>
</feature>
<evidence type="ECO:0000313" key="10">
    <source>
        <dbReference type="Proteomes" id="UP000069697"/>
    </source>
</evidence>
<proteinExistence type="inferred from homology"/>
<comment type="similarity">
    <text evidence="7">Belongs to the binding-protein-dependent transport system permease family.</text>
</comment>
<evidence type="ECO:0000256" key="7">
    <source>
        <dbReference type="RuleBase" id="RU363032"/>
    </source>
</evidence>
<name>A0A100VSW4_PAEAM</name>
<dbReference type="EMBL" id="BCNV01000007">
    <property type="protein sequence ID" value="GAS85191.1"/>
    <property type="molecule type" value="Genomic_DNA"/>
</dbReference>
<organism evidence="9 10">
    <name type="scientific">Paenibacillus amylolyticus</name>
    <dbReference type="NCBI Taxonomy" id="1451"/>
    <lineage>
        <taxon>Bacteria</taxon>
        <taxon>Bacillati</taxon>
        <taxon>Bacillota</taxon>
        <taxon>Bacilli</taxon>
        <taxon>Bacillales</taxon>
        <taxon>Paenibacillaceae</taxon>
        <taxon>Paenibacillus</taxon>
    </lineage>
</organism>
<evidence type="ECO:0000256" key="1">
    <source>
        <dbReference type="ARBA" id="ARBA00004651"/>
    </source>
</evidence>
<feature type="transmembrane region" description="Helical" evidence="7">
    <location>
        <begin position="26"/>
        <end position="48"/>
    </location>
</feature>
<feature type="transmembrane region" description="Helical" evidence="7">
    <location>
        <begin position="273"/>
        <end position="298"/>
    </location>
</feature>
<dbReference type="Proteomes" id="UP000069697">
    <property type="component" value="Unassembled WGS sequence"/>
</dbReference>
<dbReference type="CDD" id="cd06261">
    <property type="entry name" value="TM_PBP2"/>
    <property type="match status" value="1"/>
</dbReference>
<dbReference type="AlphaFoldDB" id="A0A100VSW4"/>
<keyword evidence="6 7" id="KW-0472">Membrane</keyword>
<protein>
    <submittedName>
        <fullName evidence="9">Arabinose transporter permease</fullName>
    </submittedName>
</protein>
<accession>A0A100VSW4</accession>
<dbReference type="Gene3D" id="1.10.3720.10">
    <property type="entry name" value="MetI-like"/>
    <property type="match status" value="1"/>
</dbReference>
<evidence type="ECO:0000256" key="5">
    <source>
        <dbReference type="ARBA" id="ARBA00022989"/>
    </source>
</evidence>
<dbReference type="SUPFAM" id="SSF161098">
    <property type="entry name" value="MetI-like"/>
    <property type="match status" value="1"/>
</dbReference>
<feature type="transmembrane region" description="Helical" evidence="7">
    <location>
        <begin position="228"/>
        <end position="253"/>
    </location>
</feature>
<evidence type="ECO:0000256" key="3">
    <source>
        <dbReference type="ARBA" id="ARBA00022475"/>
    </source>
</evidence>
<dbReference type="PROSITE" id="PS50928">
    <property type="entry name" value="ABC_TM1"/>
    <property type="match status" value="1"/>
</dbReference>
<evidence type="ECO:0000256" key="4">
    <source>
        <dbReference type="ARBA" id="ARBA00022692"/>
    </source>
</evidence>
<evidence type="ECO:0000256" key="2">
    <source>
        <dbReference type="ARBA" id="ARBA00022448"/>
    </source>
</evidence>
<comment type="caution">
    <text evidence="9">The sequence shown here is derived from an EMBL/GenBank/DDBJ whole genome shotgun (WGS) entry which is preliminary data.</text>
</comment>
<reference evidence="9 10" key="1">
    <citation type="journal article" date="2016" name="Genome Announc.">
        <title>Draft Genome Sequence of Paenibacillus amylolyticus Heshi-A3, Isolated from Fermented Rice Bran in a Japanese Fermented Seafood Dish.</title>
        <authorList>
            <person name="Akuzawa S."/>
            <person name="Nagaoka J."/>
            <person name="Kanekatsu M."/>
            <person name="Kubota E."/>
            <person name="Ohtake R."/>
            <person name="Suzuki T."/>
            <person name="Kanesaki Y."/>
        </authorList>
    </citation>
    <scope>NUCLEOTIDE SEQUENCE [LARGE SCALE GENOMIC DNA]</scope>
    <source>
        <strain evidence="9 10">Heshi-A3</strain>
    </source>
</reference>
<dbReference type="InterPro" id="IPR035906">
    <property type="entry name" value="MetI-like_sf"/>
</dbReference>
<keyword evidence="4 7" id="KW-0812">Transmembrane</keyword>
<evidence type="ECO:0000259" key="8">
    <source>
        <dbReference type="PROSITE" id="PS50928"/>
    </source>
</evidence>